<gene>
    <name evidence="1" type="ORF">IPN02_04105</name>
</gene>
<evidence type="ECO:0000313" key="2">
    <source>
        <dbReference type="Proteomes" id="UP000727993"/>
    </source>
</evidence>
<proteinExistence type="predicted"/>
<comment type="caution">
    <text evidence="1">The sequence shown here is derived from an EMBL/GenBank/DDBJ whole genome shotgun (WGS) entry which is preliminary data.</text>
</comment>
<dbReference type="EMBL" id="JADJZA010000001">
    <property type="protein sequence ID" value="MBK9296055.1"/>
    <property type="molecule type" value="Genomic_DNA"/>
</dbReference>
<protein>
    <recommendedName>
        <fullName evidence="3">Ryanodine receptor Ryr domain-containing protein</fullName>
    </recommendedName>
</protein>
<name>A0A936TF01_9ACTN</name>
<dbReference type="Gene3D" id="6.20.350.10">
    <property type="match status" value="2"/>
</dbReference>
<accession>A0A936TF01</accession>
<evidence type="ECO:0000313" key="1">
    <source>
        <dbReference type="EMBL" id="MBK9296055.1"/>
    </source>
</evidence>
<organism evidence="1 2">
    <name type="scientific">Candidatus Neomicrothrix subdominans</name>
    <dbReference type="NCBI Taxonomy" id="2954438"/>
    <lineage>
        <taxon>Bacteria</taxon>
        <taxon>Bacillati</taxon>
        <taxon>Actinomycetota</taxon>
        <taxon>Acidimicrobiia</taxon>
        <taxon>Acidimicrobiales</taxon>
        <taxon>Microthrixaceae</taxon>
        <taxon>Candidatus Neomicrothrix</taxon>
    </lineage>
</organism>
<evidence type="ECO:0008006" key="3">
    <source>
        <dbReference type="Google" id="ProtNLM"/>
    </source>
</evidence>
<reference evidence="1 2" key="1">
    <citation type="submission" date="2020-10" db="EMBL/GenBank/DDBJ databases">
        <title>Connecting structure to function with the recovery of over 1000 high-quality activated sludge metagenome-assembled genomes encoding full-length rRNA genes using long-read sequencing.</title>
        <authorList>
            <person name="Singleton C.M."/>
            <person name="Petriglieri F."/>
            <person name="Kristensen J.M."/>
            <person name="Kirkegaard R.H."/>
            <person name="Michaelsen T.Y."/>
            <person name="Andersen M.H."/>
            <person name="Karst S.M."/>
            <person name="Dueholm M.S."/>
            <person name="Nielsen P.H."/>
            <person name="Albertsen M."/>
        </authorList>
    </citation>
    <scope>NUCLEOTIDE SEQUENCE [LARGE SCALE GENOMIC DNA]</scope>
    <source>
        <strain evidence="1">Lyne_18-Q3-R50-59_MAXAC.006</strain>
    </source>
</reference>
<dbReference type="Proteomes" id="UP000727993">
    <property type="component" value="Unassembled WGS sequence"/>
</dbReference>
<sequence length="276" mass="30254">MDLRQVSLSAVAKAGALHGPFGRIAAKRAQRSGRPTPVPDAESVRRAVAVLLDQGWAVVPESDLRPAERSRLPKYFDSGSAKVLRTSPDLAADPSHLLYELQREGLMAIPPLWESDGDVGPVEMPSDETIEVMALAIHEHYLAEQAEQANLPALRPWAELDERFRAQNRDQARDNISNLHSLGLSVVAAGLLSSDPVQLGEVDLANMGVAEHDRWSHQKREQGYRFGPELILEGADLRHPSLLPWDELPASEQEKDLAPIRQIPVVLAAAGLAIIR</sequence>
<dbReference type="AlphaFoldDB" id="A0A936TF01"/>